<gene>
    <name evidence="5" type="ORF">V1633_35655</name>
</gene>
<evidence type="ECO:0000256" key="1">
    <source>
        <dbReference type="ARBA" id="ARBA00022723"/>
    </source>
</evidence>
<dbReference type="Pfam" id="PF01546">
    <property type="entry name" value="Peptidase_M20"/>
    <property type="match status" value="1"/>
</dbReference>
<keyword evidence="1" id="KW-0479">Metal-binding</keyword>
<feature type="region of interest" description="Disordered" evidence="3">
    <location>
        <begin position="1"/>
        <end position="36"/>
    </location>
</feature>
<dbReference type="Proteomes" id="UP001332243">
    <property type="component" value="Unassembled WGS sequence"/>
</dbReference>
<dbReference type="RefSeq" id="WP_331218590.1">
    <property type="nucleotide sequence ID" value="NZ_JAZGQK010000043.1"/>
</dbReference>
<protein>
    <submittedName>
        <fullName evidence="5">M20 family metallopeptidase</fullName>
    </submittedName>
</protein>
<dbReference type="InterPro" id="IPR050072">
    <property type="entry name" value="Peptidase_M20A"/>
</dbReference>
<reference evidence="5 6" key="1">
    <citation type="submission" date="2024-01" db="EMBL/GenBank/DDBJ databases">
        <title>Genome insights into Plantactinospora sonchi sp. nov.</title>
        <authorList>
            <person name="Wang L."/>
        </authorList>
    </citation>
    <scope>NUCLEOTIDE SEQUENCE [LARGE SCALE GENOMIC DNA]</scope>
    <source>
        <strain evidence="5 6">NEAU-QY2</strain>
    </source>
</reference>
<feature type="domain" description="Peptidase M20 dimerisation" evidence="4">
    <location>
        <begin position="206"/>
        <end position="301"/>
    </location>
</feature>
<evidence type="ECO:0000313" key="6">
    <source>
        <dbReference type="Proteomes" id="UP001332243"/>
    </source>
</evidence>
<accession>A0ABU7S503</accession>
<evidence type="ECO:0000256" key="2">
    <source>
        <dbReference type="ARBA" id="ARBA00022801"/>
    </source>
</evidence>
<dbReference type="InterPro" id="IPR011650">
    <property type="entry name" value="Peptidase_M20_dimer"/>
</dbReference>
<dbReference type="SUPFAM" id="SSF55031">
    <property type="entry name" value="Bacterial exopeptidase dimerisation domain"/>
    <property type="match status" value="1"/>
</dbReference>
<dbReference type="PANTHER" id="PTHR43808">
    <property type="entry name" value="ACETYLORNITHINE DEACETYLASE"/>
    <property type="match status" value="1"/>
</dbReference>
<organism evidence="5 6">
    <name type="scientific">Plantactinospora sonchi</name>
    <dbReference type="NCBI Taxonomy" id="1544735"/>
    <lineage>
        <taxon>Bacteria</taxon>
        <taxon>Bacillati</taxon>
        <taxon>Actinomycetota</taxon>
        <taxon>Actinomycetes</taxon>
        <taxon>Micromonosporales</taxon>
        <taxon>Micromonosporaceae</taxon>
        <taxon>Plantactinospora</taxon>
    </lineage>
</organism>
<dbReference type="InterPro" id="IPR017150">
    <property type="entry name" value="Pept_M20_glutamate_carboxypep"/>
</dbReference>
<dbReference type="SUPFAM" id="SSF53187">
    <property type="entry name" value="Zn-dependent exopeptidases"/>
    <property type="match status" value="1"/>
</dbReference>
<dbReference type="InterPro" id="IPR036264">
    <property type="entry name" value="Bact_exopeptidase_dim_dom"/>
</dbReference>
<keyword evidence="2" id="KW-0378">Hydrolase</keyword>
<dbReference type="Gene3D" id="3.30.70.360">
    <property type="match status" value="1"/>
</dbReference>
<dbReference type="EMBL" id="JAZGQK010000043">
    <property type="protein sequence ID" value="MEE6263797.1"/>
    <property type="molecule type" value="Genomic_DNA"/>
</dbReference>
<evidence type="ECO:0000256" key="3">
    <source>
        <dbReference type="SAM" id="MobiDB-lite"/>
    </source>
</evidence>
<dbReference type="Pfam" id="PF07687">
    <property type="entry name" value="M20_dimer"/>
    <property type="match status" value="1"/>
</dbReference>
<name>A0ABU7S503_9ACTN</name>
<comment type="caution">
    <text evidence="5">The sequence shown here is derived from an EMBL/GenBank/DDBJ whole genome shotgun (WGS) entry which is preliminary data.</text>
</comment>
<proteinExistence type="predicted"/>
<dbReference type="CDD" id="cd03885">
    <property type="entry name" value="M20_CPDG2"/>
    <property type="match status" value="1"/>
</dbReference>
<keyword evidence="6" id="KW-1185">Reference proteome</keyword>
<feature type="compositionally biased region" description="Gly residues" evidence="3">
    <location>
        <begin position="24"/>
        <end position="33"/>
    </location>
</feature>
<evidence type="ECO:0000313" key="5">
    <source>
        <dbReference type="EMBL" id="MEE6263797.1"/>
    </source>
</evidence>
<evidence type="ECO:0000259" key="4">
    <source>
        <dbReference type="Pfam" id="PF07687"/>
    </source>
</evidence>
<dbReference type="InterPro" id="IPR002933">
    <property type="entry name" value="Peptidase_M20"/>
</dbReference>
<sequence length="414" mass="41324">MPGDDVAALGEPADVGGVRRGADAGSGPGGDPGNGLVARMRAALPAMLADIGTLVSCESPSADQAAVAASAEVVARVGTRLLGSAPERIVLAGWTHLRWRFGDQPSRVLLLGHHDTVWPLGSLDTHPYEVRDGVLRGPGCFDMKAGLVLALYAVAALPDRSGVTILVTGDEELGSPSSRALVEAEAVGRAGALVLEASAAGGALKTARKGVSRYRVEAAGRAAHAGLEPERGINTTVELAHQVLAVGALADPGRGTTVTPTVLSAGTTSNTVPDSGGFAVDVRVWDVSEQERVDRAIRALAPALPGARLTVTGGPNRPPLAAAASAELFGQASVLAARLGLPPPGGVAVGGASDGNFTAGVGTPTLDGLGAVGGGAHADDEHVTVAELPGRAALVAALTDRLRRPAGHADGGPP</sequence>
<dbReference type="Gene3D" id="3.40.630.10">
    <property type="entry name" value="Zn peptidases"/>
    <property type="match status" value="1"/>
</dbReference>
<dbReference type="PIRSF" id="PIRSF037238">
    <property type="entry name" value="Carboxypeptidase_G2"/>
    <property type="match status" value="1"/>
</dbReference>
<dbReference type="PANTHER" id="PTHR43808:SF9">
    <property type="entry name" value="BLL0789 PROTEIN"/>
    <property type="match status" value="1"/>
</dbReference>